<dbReference type="Proteomes" id="UP001595711">
    <property type="component" value="Unassembled WGS sequence"/>
</dbReference>
<dbReference type="InterPro" id="IPR058245">
    <property type="entry name" value="NreC/VraR/RcsB-like_REC"/>
</dbReference>
<keyword evidence="2" id="KW-0238">DNA-binding</keyword>
<dbReference type="EMBL" id="JBHRYJ010000001">
    <property type="protein sequence ID" value="MFC3674316.1"/>
    <property type="molecule type" value="Genomic_DNA"/>
</dbReference>
<evidence type="ECO:0000313" key="6">
    <source>
        <dbReference type="EMBL" id="MFC3674316.1"/>
    </source>
</evidence>
<name>A0ABV7VBW0_9PROT</name>
<dbReference type="PANTHER" id="PTHR45566:SF1">
    <property type="entry name" value="HTH-TYPE TRANSCRIPTIONAL REGULATOR YHJB-RELATED"/>
    <property type="match status" value="1"/>
</dbReference>
<dbReference type="SUPFAM" id="SSF52172">
    <property type="entry name" value="CheY-like"/>
    <property type="match status" value="1"/>
</dbReference>
<protein>
    <submittedName>
        <fullName evidence="6">Response regulator</fullName>
    </submittedName>
</protein>
<keyword evidence="7" id="KW-1185">Reference proteome</keyword>
<evidence type="ECO:0000256" key="3">
    <source>
        <dbReference type="PROSITE-ProRule" id="PRU00169"/>
    </source>
</evidence>
<dbReference type="CDD" id="cd17535">
    <property type="entry name" value="REC_NarL-like"/>
    <property type="match status" value="1"/>
</dbReference>
<feature type="modified residue" description="4-aspartylphosphate" evidence="3">
    <location>
        <position position="66"/>
    </location>
</feature>
<dbReference type="SMART" id="SM00448">
    <property type="entry name" value="REC"/>
    <property type="match status" value="1"/>
</dbReference>
<evidence type="ECO:0000256" key="1">
    <source>
        <dbReference type="ARBA" id="ARBA00022553"/>
    </source>
</evidence>
<dbReference type="PANTHER" id="PTHR45566">
    <property type="entry name" value="HTH-TYPE TRANSCRIPTIONAL REGULATOR YHJB-RELATED"/>
    <property type="match status" value="1"/>
</dbReference>
<dbReference type="PROSITE" id="PS50110">
    <property type="entry name" value="RESPONSE_REGULATORY"/>
    <property type="match status" value="1"/>
</dbReference>
<evidence type="ECO:0000256" key="2">
    <source>
        <dbReference type="ARBA" id="ARBA00023125"/>
    </source>
</evidence>
<organism evidence="6 7">
    <name type="scientific">Ferrovibrio xuzhouensis</name>
    <dbReference type="NCBI Taxonomy" id="1576914"/>
    <lineage>
        <taxon>Bacteria</taxon>
        <taxon>Pseudomonadati</taxon>
        <taxon>Pseudomonadota</taxon>
        <taxon>Alphaproteobacteria</taxon>
        <taxon>Rhodospirillales</taxon>
        <taxon>Rhodospirillaceae</taxon>
        <taxon>Ferrovibrio</taxon>
    </lineage>
</organism>
<dbReference type="InterPro" id="IPR000792">
    <property type="entry name" value="Tscrpt_reg_LuxR_C"/>
</dbReference>
<evidence type="ECO:0000259" key="4">
    <source>
        <dbReference type="PROSITE" id="PS50043"/>
    </source>
</evidence>
<comment type="caution">
    <text evidence="6">The sequence shown here is derived from an EMBL/GenBank/DDBJ whole genome shotgun (WGS) entry which is preliminary data.</text>
</comment>
<dbReference type="CDD" id="cd06170">
    <property type="entry name" value="LuxR_C_like"/>
    <property type="match status" value="1"/>
</dbReference>
<dbReference type="Pfam" id="PF00072">
    <property type="entry name" value="Response_reg"/>
    <property type="match status" value="1"/>
</dbReference>
<dbReference type="Pfam" id="PF00196">
    <property type="entry name" value="GerE"/>
    <property type="match status" value="1"/>
</dbReference>
<feature type="domain" description="HTH luxR-type" evidence="4">
    <location>
        <begin position="153"/>
        <end position="218"/>
    </location>
</feature>
<sequence>MTGTGKAGTEPALTIIIADDHPLVRDALGQALRQTMNGVAVIGAGDLPEAQAALDAHDAVDLLILDLDMPGMDGFAGLAAVRASHPAVPVAMVSSTREPAVMRRAIEFGAAAFVPKSAPLETIASALQAVLDGEVWLPPEASGEPEAGMPGDFARRVAELTPQQFRVLALLAKGKLNKQIAHELSVGEATVKAHVTAILKKLGVRSRTQAAIAARHFAVGSEG</sequence>
<dbReference type="Gene3D" id="3.40.50.2300">
    <property type="match status" value="1"/>
</dbReference>
<dbReference type="RefSeq" id="WP_379721066.1">
    <property type="nucleotide sequence ID" value="NZ_JBHRYJ010000001.1"/>
</dbReference>
<dbReference type="PRINTS" id="PR00038">
    <property type="entry name" value="HTHLUXR"/>
</dbReference>
<accession>A0ABV7VBW0</accession>
<dbReference type="InterPro" id="IPR016032">
    <property type="entry name" value="Sig_transdc_resp-reg_C-effctor"/>
</dbReference>
<feature type="domain" description="Response regulatory" evidence="5">
    <location>
        <begin position="14"/>
        <end position="131"/>
    </location>
</feature>
<dbReference type="InterPro" id="IPR001789">
    <property type="entry name" value="Sig_transdc_resp-reg_receiver"/>
</dbReference>
<dbReference type="PROSITE" id="PS00622">
    <property type="entry name" value="HTH_LUXR_1"/>
    <property type="match status" value="1"/>
</dbReference>
<keyword evidence="1 3" id="KW-0597">Phosphoprotein</keyword>
<reference evidence="7" key="1">
    <citation type="journal article" date="2019" name="Int. J. Syst. Evol. Microbiol.">
        <title>The Global Catalogue of Microorganisms (GCM) 10K type strain sequencing project: providing services to taxonomists for standard genome sequencing and annotation.</title>
        <authorList>
            <consortium name="The Broad Institute Genomics Platform"/>
            <consortium name="The Broad Institute Genome Sequencing Center for Infectious Disease"/>
            <person name="Wu L."/>
            <person name="Ma J."/>
        </authorList>
    </citation>
    <scope>NUCLEOTIDE SEQUENCE [LARGE SCALE GENOMIC DNA]</scope>
    <source>
        <strain evidence="7">KCTC 42182</strain>
    </source>
</reference>
<evidence type="ECO:0000259" key="5">
    <source>
        <dbReference type="PROSITE" id="PS50110"/>
    </source>
</evidence>
<dbReference type="SUPFAM" id="SSF46894">
    <property type="entry name" value="C-terminal effector domain of the bipartite response regulators"/>
    <property type="match status" value="1"/>
</dbReference>
<dbReference type="InterPro" id="IPR051015">
    <property type="entry name" value="EvgA-like"/>
</dbReference>
<gene>
    <name evidence="6" type="ORF">ACFOOQ_02100</name>
</gene>
<dbReference type="InterPro" id="IPR011006">
    <property type="entry name" value="CheY-like_superfamily"/>
</dbReference>
<dbReference type="SMART" id="SM00421">
    <property type="entry name" value="HTH_LUXR"/>
    <property type="match status" value="1"/>
</dbReference>
<dbReference type="PROSITE" id="PS50043">
    <property type="entry name" value="HTH_LUXR_2"/>
    <property type="match status" value="1"/>
</dbReference>
<proteinExistence type="predicted"/>
<evidence type="ECO:0000313" key="7">
    <source>
        <dbReference type="Proteomes" id="UP001595711"/>
    </source>
</evidence>